<dbReference type="Pfam" id="PF13306">
    <property type="entry name" value="LRR_5"/>
    <property type="match status" value="1"/>
</dbReference>
<evidence type="ECO:0000313" key="4">
    <source>
        <dbReference type="Proteomes" id="UP000651085"/>
    </source>
</evidence>
<keyword evidence="2" id="KW-1133">Transmembrane helix</keyword>
<accession>A0A926F4L3</accession>
<comment type="caution">
    <text evidence="3">The sequence shown here is derived from an EMBL/GenBank/DDBJ whole genome shotgun (WGS) entry which is preliminary data.</text>
</comment>
<evidence type="ECO:0000313" key="3">
    <source>
        <dbReference type="EMBL" id="MBC8592847.1"/>
    </source>
</evidence>
<dbReference type="InterPro" id="IPR026906">
    <property type="entry name" value="LRR_5"/>
</dbReference>
<feature type="region of interest" description="Disordered" evidence="1">
    <location>
        <begin position="1"/>
        <end position="23"/>
    </location>
</feature>
<organism evidence="3 4">
    <name type="scientific">Jilunia laotingensis</name>
    <dbReference type="NCBI Taxonomy" id="2763675"/>
    <lineage>
        <taxon>Bacteria</taxon>
        <taxon>Pseudomonadati</taxon>
        <taxon>Bacteroidota</taxon>
        <taxon>Bacteroidia</taxon>
        <taxon>Bacteroidales</taxon>
        <taxon>Bacteroidaceae</taxon>
        <taxon>Jilunia</taxon>
    </lineage>
</organism>
<keyword evidence="2" id="KW-0812">Transmembrane</keyword>
<dbReference type="Gene3D" id="3.80.10.10">
    <property type="entry name" value="Ribonuclease Inhibitor"/>
    <property type="match status" value="1"/>
</dbReference>
<keyword evidence="4" id="KW-1185">Reference proteome</keyword>
<gene>
    <name evidence="3" type="ORF">H8744_06185</name>
</gene>
<dbReference type="EMBL" id="JACRTF010000001">
    <property type="protein sequence ID" value="MBC8592847.1"/>
    <property type="molecule type" value="Genomic_DNA"/>
</dbReference>
<name>A0A926F4L3_9BACT</name>
<evidence type="ECO:0000256" key="1">
    <source>
        <dbReference type="SAM" id="MobiDB-lite"/>
    </source>
</evidence>
<reference evidence="3" key="1">
    <citation type="submission" date="2020-08" db="EMBL/GenBank/DDBJ databases">
        <title>Genome public.</title>
        <authorList>
            <person name="Liu C."/>
            <person name="Sun Q."/>
        </authorList>
    </citation>
    <scope>NUCLEOTIDE SEQUENCE</scope>
    <source>
        <strain evidence="3">N12</strain>
    </source>
</reference>
<dbReference type="Proteomes" id="UP000651085">
    <property type="component" value="Unassembled WGS sequence"/>
</dbReference>
<feature type="transmembrane region" description="Helical" evidence="2">
    <location>
        <begin position="55"/>
        <end position="73"/>
    </location>
</feature>
<dbReference type="InterPro" id="IPR032675">
    <property type="entry name" value="LRR_dom_sf"/>
</dbReference>
<dbReference type="AlphaFoldDB" id="A0A926F4L3"/>
<evidence type="ECO:0000256" key="2">
    <source>
        <dbReference type="SAM" id="Phobius"/>
    </source>
</evidence>
<proteinExistence type="predicted"/>
<sequence length="197" mass="22105">MQPMKKVHPIRETASLPKQTNRNLTKETIRHRERMKRDKKQLIANNKKTRYMKRINLYAIVWLISLLLTGISLNAETINVSTAGSLESLLGDKKHVVENLTLTGSLNGSDIRCIRQMGKLTALNMKDAYIVEGGAPYYGTFYTYGNAIGEQMFYGLSKLASIVIPSSVTSIGNSAFADCIYNHRTTKTNQKYPSVNL</sequence>
<protein>
    <submittedName>
        <fullName evidence="3">Leucine-rich repeat protein</fullName>
    </submittedName>
</protein>
<keyword evidence="2" id="KW-0472">Membrane</keyword>